<dbReference type="EMBL" id="JAPMLT010000001">
    <property type="protein sequence ID" value="MCX7568444.1"/>
    <property type="molecule type" value="Genomic_DNA"/>
</dbReference>
<evidence type="ECO:0000256" key="1">
    <source>
        <dbReference type="ARBA" id="ARBA00022490"/>
    </source>
</evidence>
<dbReference type="InterPro" id="IPR001980">
    <property type="entry name" value="PPAT"/>
</dbReference>
<organism evidence="11 12">
    <name type="scientific">Tumebacillus lacus</name>
    <dbReference type="NCBI Taxonomy" id="2995335"/>
    <lineage>
        <taxon>Bacteria</taxon>
        <taxon>Bacillati</taxon>
        <taxon>Bacillota</taxon>
        <taxon>Bacilli</taxon>
        <taxon>Bacillales</taxon>
        <taxon>Alicyclobacillaceae</taxon>
        <taxon>Tumebacillus</taxon>
    </lineage>
</organism>
<dbReference type="HAMAP" id="MF_00151">
    <property type="entry name" value="PPAT_bact"/>
    <property type="match status" value="1"/>
</dbReference>
<dbReference type="GO" id="GO:0004595">
    <property type="term" value="F:pantetheine-phosphate adenylyltransferase activity"/>
    <property type="evidence" value="ECO:0007669"/>
    <property type="project" value="UniProtKB-EC"/>
</dbReference>
<feature type="binding site" evidence="9">
    <location>
        <begin position="88"/>
        <end position="90"/>
    </location>
    <ligand>
        <name>ATP</name>
        <dbReference type="ChEBI" id="CHEBI:30616"/>
    </ligand>
</feature>
<sequence>MRIAVYPGSFDPLTNGHLDIAERGAKTFDKLIIAVMVNPHKNPLFTVEERKELIREATQHLPNVEVDSFPGLLVNYARENGVSAIIKGLRAVSDFEMELQHATLNRRMFPEAETLFIPTAYNYSYLSSSIVKEIARHGGPVSELVPPHVERQLREKYGIAR</sequence>
<dbReference type="Proteomes" id="UP001208017">
    <property type="component" value="Unassembled WGS sequence"/>
</dbReference>
<keyword evidence="6 9" id="KW-0460">Magnesium</keyword>
<evidence type="ECO:0000259" key="10">
    <source>
        <dbReference type="Pfam" id="PF01467"/>
    </source>
</evidence>
<reference evidence="11 12" key="1">
    <citation type="submission" date="2022-11" db="EMBL/GenBank/DDBJ databases">
        <title>Study of microbial diversity in lake waters.</title>
        <authorList>
            <person name="Zhang J."/>
        </authorList>
    </citation>
    <scope>NUCLEOTIDE SEQUENCE [LARGE SCALE GENOMIC DNA]</scope>
    <source>
        <strain evidence="11 12">DT12</strain>
    </source>
</reference>
<evidence type="ECO:0000256" key="5">
    <source>
        <dbReference type="ARBA" id="ARBA00022840"/>
    </source>
</evidence>
<feature type="binding site" evidence="9">
    <location>
        <begin position="123"/>
        <end position="129"/>
    </location>
    <ligand>
        <name>ATP</name>
        <dbReference type="ChEBI" id="CHEBI:30616"/>
    </ligand>
</feature>
<keyword evidence="3 9" id="KW-0548">Nucleotidyltransferase</keyword>
<dbReference type="Pfam" id="PF01467">
    <property type="entry name" value="CTP_transf_like"/>
    <property type="match status" value="1"/>
</dbReference>
<evidence type="ECO:0000256" key="8">
    <source>
        <dbReference type="ARBA" id="ARBA00029346"/>
    </source>
</evidence>
<dbReference type="SUPFAM" id="SSF52374">
    <property type="entry name" value="Nucleotidylyl transferase"/>
    <property type="match status" value="1"/>
</dbReference>
<dbReference type="Gene3D" id="3.40.50.620">
    <property type="entry name" value="HUPs"/>
    <property type="match status" value="1"/>
</dbReference>
<evidence type="ECO:0000256" key="3">
    <source>
        <dbReference type="ARBA" id="ARBA00022695"/>
    </source>
</evidence>
<keyword evidence="5 9" id="KW-0067">ATP-binding</keyword>
<protein>
    <recommendedName>
        <fullName evidence="9">Phosphopantetheine adenylyltransferase</fullName>
        <ecNumber evidence="9">2.7.7.3</ecNumber>
    </recommendedName>
    <alternativeName>
        <fullName evidence="9">Dephospho-CoA pyrophosphorylase</fullName>
    </alternativeName>
    <alternativeName>
        <fullName evidence="9">Pantetheine-phosphate adenylyltransferase</fullName>
        <shortName evidence="9">PPAT</shortName>
    </alternativeName>
</protein>
<feature type="binding site" evidence="9">
    <location>
        <begin position="9"/>
        <end position="10"/>
    </location>
    <ligand>
        <name>ATP</name>
        <dbReference type="ChEBI" id="CHEBI:30616"/>
    </ligand>
</feature>
<feature type="binding site" evidence="9">
    <location>
        <position position="17"/>
    </location>
    <ligand>
        <name>ATP</name>
        <dbReference type="ChEBI" id="CHEBI:30616"/>
    </ligand>
</feature>
<feature type="binding site" evidence="9">
    <location>
        <position position="9"/>
    </location>
    <ligand>
        <name>substrate</name>
    </ligand>
</feature>
<evidence type="ECO:0000256" key="2">
    <source>
        <dbReference type="ARBA" id="ARBA00022679"/>
    </source>
</evidence>
<accession>A0ABT3X166</accession>
<comment type="similarity">
    <text evidence="9">Belongs to the bacterial CoaD family.</text>
</comment>
<feature type="domain" description="Cytidyltransferase-like" evidence="10">
    <location>
        <begin position="5"/>
        <end position="133"/>
    </location>
</feature>
<evidence type="ECO:0000256" key="6">
    <source>
        <dbReference type="ARBA" id="ARBA00022842"/>
    </source>
</evidence>
<feature type="site" description="Transition state stabilizer" evidence="9">
    <location>
        <position position="17"/>
    </location>
</feature>
<evidence type="ECO:0000256" key="9">
    <source>
        <dbReference type="HAMAP-Rule" id="MF_00151"/>
    </source>
</evidence>
<feature type="binding site" evidence="9">
    <location>
        <position position="73"/>
    </location>
    <ligand>
        <name>substrate</name>
    </ligand>
</feature>
<keyword evidence="1 9" id="KW-0963">Cytoplasm</keyword>
<keyword evidence="7 9" id="KW-0173">Coenzyme A biosynthesis</keyword>
<comment type="pathway">
    <text evidence="9">Cofactor biosynthesis; coenzyme A biosynthesis; CoA from (R)-pantothenate: step 4/5.</text>
</comment>
<comment type="cofactor">
    <cofactor evidence="9">
        <name>Mg(2+)</name>
        <dbReference type="ChEBI" id="CHEBI:18420"/>
    </cofactor>
</comment>
<dbReference type="NCBIfam" id="TIGR00125">
    <property type="entry name" value="cyt_tran_rel"/>
    <property type="match status" value="1"/>
</dbReference>
<keyword evidence="4 9" id="KW-0547">Nucleotide-binding</keyword>
<dbReference type="RefSeq" id="WP_267149692.1">
    <property type="nucleotide sequence ID" value="NZ_JAPMLT010000001.1"/>
</dbReference>
<feature type="binding site" evidence="9">
    <location>
        <position position="98"/>
    </location>
    <ligand>
        <name>ATP</name>
        <dbReference type="ChEBI" id="CHEBI:30616"/>
    </ligand>
</feature>
<dbReference type="NCBIfam" id="TIGR01510">
    <property type="entry name" value="coaD_prev_kdtB"/>
    <property type="match status" value="1"/>
</dbReference>
<gene>
    <name evidence="9 11" type="primary">coaD</name>
    <name evidence="11" type="ORF">OS242_00460</name>
</gene>
<keyword evidence="12" id="KW-1185">Reference proteome</keyword>
<evidence type="ECO:0000256" key="7">
    <source>
        <dbReference type="ARBA" id="ARBA00022993"/>
    </source>
</evidence>
<dbReference type="PRINTS" id="PR01020">
    <property type="entry name" value="LPSBIOSNTHSS"/>
</dbReference>
<comment type="catalytic activity">
    <reaction evidence="8 9">
        <text>(R)-4'-phosphopantetheine + ATP + H(+) = 3'-dephospho-CoA + diphosphate</text>
        <dbReference type="Rhea" id="RHEA:19801"/>
        <dbReference type="ChEBI" id="CHEBI:15378"/>
        <dbReference type="ChEBI" id="CHEBI:30616"/>
        <dbReference type="ChEBI" id="CHEBI:33019"/>
        <dbReference type="ChEBI" id="CHEBI:57328"/>
        <dbReference type="ChEBI" id="CHEBI:61723"/>
        <dbReference type="EC" id="2.7.7.3"/>
    </reaction>
</comment>
<comment type="caution">
    <text evidence="11">The sequence shown here is derived from an EMBL/GenBank/DDBJ whole genome shotgun (WGS) entry which is preliminary data.</text>
</comment>
<dbReference type="CDD" id="cd02163">
    <property type="entry name" value="PPAT"/>
    <property type="match status" value="1"/>
</dbReference>
<keyword evidence="2 9" id="KW-0808">Transferase</keyword>
<feature type="binding site" evidence="9">
    <location>
        <position position="41"/>
    </location>
    <ligand>
        <name>substrate</name>
    </ligand>
</feature>
<dbReference type="EC" id="2.7.7.3" evidence="9"/>
<dbReference type="InterPro" id="IPR014729">
    <property type="entry name" value="Rossmann-like_a/b/a_fold"/>
</dbReference>
<evidence type="ECO:0000256" key="4">
    <source>
        <dbReference type="ARBA" id="ARBA00022741"/>
    </source>
</evidence>
<dbReference type="InterPro" id="IPR004821">
    <property type="entry name" value="Cyt_trans-like"/>
</dbReference>
<evidence type="ECO:0000313" key="12">
    <source>
        <dbReference type="Proteomes" id="UP001208017"/>
    </source>
</evidence>
<evidence type="ECO:0000313" key="11">
    <source>
        <dbReference type="EMBL" id="MCX7568444.1"/>
    </source>
</evidence>
<name>A0ABT3X166_9BACL</name>
<proteinExistence type="inferred from homology"/>
<comment type="subunit">
    <text evidence="9">Homohexamer.</text>
</comment>
<dbReference type="PANTHER" id="PTHR21342">
    <property type="entry name" value="PHOSPHOPANTETHEINE ADENYLYLTRANSFERASE"/>
    <property type="match status" value="1"/>
</dbReference>
<dbReference type="PANTHER" id="PTHR21342:SF1">
    <property type="entry name" value="PHOSPHOPANTETHEINE ADENYLYLTRANSFERASE"/>
    <property type="match status" value="1"/>
</dbReference>
<comment type="function">
    <text evidence="9">Reversibly transfers an adenylyl group from ATP to 4'-phosphopantetheine, yielding dephospho-CoA (dPCoA) and pyrophosphate.</text>
</comment>
<comment type="subcellular location">
    <subcellularLocation>
        <location evidence="9">Cytoplasm</location>
    </subcellularLocation>
</comment>
<feature type="binding site" evidence="9">
    <location>
        <position position="87"/>
    </location>
    <ligand>
        <name>substrate</name>
    </ligand>
</feature>